<dbReference type="SUPFAM" id="SSF111331">
    <property type="entry name" value="NAD kinase/diacylglycerol kinase-like"/>
    <property type="match status" value="1"/>
</dbReference>
<dbReference type="PROSITE" id="PS50146">
    <property type="entry name" value="DAGK"/>
    <property type="match status" value="1"/>
</dbReference>
<keyword evidence="6" id="KW-0067">ATP-binding</keyword>
<evidence type="ECO:0000256" key="2">
    <source>
        <dbReference type="ARBA" id="ARBA00005983"/>
    </source>
</evidence>
<gene>
    <name evidence="10" type="ORF">G6N77_10185</name>
</gene>
<keyword evidence="7" id="KW-0443">Lipid metabolism</keyword>
<evidence type="ECO:0000313" key="10">
    <source>
        <dbReference type="EMBL" id="NGN83824.1"/>
    </source>
</evidence>
<dbReference type="InterPro" id="IPR016064">
    <property type="entry name" value="NAD/diacylglycerol_kinase_sf"/>
</dbReference>
<dbReference type="InterPro" id="IPR017438">
    <property type="entry name" value="ATP-NAD_kinase_N"/>
</dbReference>
<evidence type="ECO:0000256" key="7">
    <source>
        <dbReference type="ARBA" id="ARBA00023209"/>
    </source>
</evidence>
<evidence type="ECO:0000256" key="3">
    <source>
        <dbReference type="ARBA" id="ARBA00022679"/>
    </source>
</evidence>
<evidence type="ECO:0000256" key="1">
    <source>
        <dbReference type="ARBA" id="ARBA00001946"/>
    </source>
</evidence>
<sequence>MSAAAGAVPGAVSGGLPSGGGALLLVNPTSGHGRGLRHLDRTAAALRAAGWAPTVSVTRSLADATAQARAAAPGSLVAVLGGDGFLGAAAAGACESAAVVLPLAGGRGNDTVRRLGLDLDPVKAVRGMGSLVVRELDLGLVNGRPYFGVANVGFDGLANEYGNSARLNLGPFVYLYGGIKALLDWKDVTFTLAVDGIETTFPGWFVAVGNVGQYGGGLGICPRALADDGLLDVVSLGRASALGVAATFVRSYRGSHLRQPNVSFVRGQRVEISANRPLAIYADGEKVAALPAVVELAPRAVKVLVPPGSPVLG</sequence>
<dbReference type="Proteomes" id="UP000479226">
    <property type="component" value="Unassembled WGS sequence"/>
</dbReference>
<proteinExistence type="inferred from homology"/>
<comment type="cofactor">
    <cofactor evidence="1">
        <name>Mg(2+)</name>
        <dbReference type="ChEBI" id="CHEBI:18420"/>
    </cofactor>
</comment>
<protein>
    <submittedName>
        <fullName evidence="10">Diacylglycerol kinase family lipid kinase</fullName>
    </submittedName>
</protein>
<dbReference type="InterPro" id="IPR001206">
    <property type="entry name" value="Diacylglycerol_kinase_cat_dom"/>
</dbReference>
<dbReference type="Gene3D" id="3.40.50.10330">
    <property type="entry name" value="Probable inorganic polyphosphate/atp-NAD kinase, domain 1"/>
    <property type="match status" value="1"/>
</dbReference>
<name>A0ABX0DA98_9MICC</name>
<dbReference type="Pfam" id="PF00781">
    <property type="entry name" value="DAGK_cat"/>
    <property type="match status" value="1"/>
</dbReference>
<dbReference type="Pfam" id="PF19279">
    <property type="entry name" value="YegS_C"/>
    <property type="match status" value="1"/>
</dbReference>
<organism evidence="10 11">
    <name type="scientific">Arthrobacter silviterrae</name>
    <dbReference type="NCBI Taxonomy" id="2026658"/>
    <lineage>
        <taxon>Bacteria</taxon>
        <taxon>Bacillati</taxon>
        <taxon>Actinomycetota</taxon>
        <taxon>Actinomycetes</taxon>
        <taxon>Micrococcales</taxon>
        <taxon>Micrococcaceae</taxon>
        <taxon>Arthrobacter</taxon>
    </lineage>
</organism>
<comment type="similarity">
    <text evidence="2">Belongs to the diacylglycerol/lipid kinase family.</text>
</comment>
<accession>A0ABX0DA98</accession>
<evidence type="ECO:0000259" key="9">
    <source>
        <dbReference type="PROSITE" id="PS50146"/>
    </source>
</evidence>
<dbReference type="InterPro" id="IPR045540">
    <property type="entry name" value="YegS/DAGK_C"/>
</dbReference>
<keyword evidence="7" id="KW-0444">Lipid biosynthesis</keyword>
<dbReference type="Gene3D" id="2.60.200.40">
    <property type="match status" value="1"/>
</dbReference>
<reference evidence="10 11" key="1">
    <citation type="submission" date="2020-02" db="EMBL/GenBank/DDBJ databases">
        <title>Genome sequence of the type strain DSM 27180 of Arthrobacter silviterrae.</title>
        <authorList>
            <person name="Gao J."/>
            <person name="Sun J."/>
        </authorList>
    </citation>
    <scope>NUCLEOTIDE SEQUENCE [LARGE SCALE GENOMIC DNA]</scope>
    <source>
        <strain evidence="10 11">DSM 27180</strain>
    </source>
</reference>
<evidence type="ECO:0000256" key="6">
    <source>
        <dbReference type="ARBA" id="ARBA00022840"/>
    </source>
</evidence>
<evidence type="ECO:0000313" key="11">
    <source>
        <dbReference type="Proteomes" id="UP000479226"/>
    </source>
</evidence>
<dbReference type="PANTHER" id="PTHR12358">
    <property type="entry name" value="SPHINGOSINE KINASE"/>
    <property type="match status" value="1"/>
</dbReference>
<dbReference type="EMBL" id="JAAKZI010000015">
    <property type="protein sequence ID" value="NGN83824.1"/>
    <property type="molecule type" value="Genomic_DNA"/>
</dbReference>
<keyword evidence="8" id="KW-1208">Phospholipid metabolism</keyword>
<dbReference type="GO" id="GO:0016301">
    <property type="term" value="F:kinase activity"/>
    <property type="evidence" value="ECO:0007669"/>
    <property type="project" value="UniProtKB-KW"/>
</dbReference>
<evidence type="ECO:0000256" key="8">
    <source>
        <dbReference type="ARBA" id="ARBA00023264"/>
    </source>
</evidence>
<dbReference type="PANTHER" id="PTHR12358:SF54">
    <property type="entry name" value="SPHINGOSINE KINASE RELATED PROTEIN"/>
    <property type="match status" value="1"/>
</dbReference>
<evidence type="ECO:0000256" key="5">
    <source>
        <dbReference type="ARBA" id="ARBA00022777"/>
    </source>
</evidence>
<dbReference type="InterPro" id="IPR050187">
    <property type="entry name" value="Lipid_Phosphate_FormReg"/>
</dbReference>
<keyword evidence="11" id="KW-1185">Reference proteome</keyword>
<feature type="domain" description="DAGKc" evidence="9">
    <location>
        <begin position="17"/>
        <end position="145"/>
    </location>
</feature>
<evidence type="ECO:0000256" key="4">
    <source>
        <dbReference type="ARBA" id="ARBA00022741"/>
    </source>
</evidence>
<keyword evidence="5 10" id="KW-0418">Kinase</keyword>
<keyword evidence="3" id="KW-0808">Transferase</keyword>
<dbReference type="RefSeq" id="WP_165182054.1">
    <property type="nucleotide sequence ID" value="NZ_JAAKZI010000015.1"/>
</dbReference>
<comment type="caution">
    <text evidence="10">The sequence shown here is derived from an EMBL/GenBank/DDBJ whole genome shotgun (WGS) entry which is preliminary data.</text>
</comment>
<keyword evidence="7" id="KW-0594">Phospholipid biosynthesis</keyword>
<keyword evidence="4" id="KW-0547">Nucleotide-binding</keyword>